<dbReference type="EMBL" id="CM042024">
    <property type="protein sequence ID" value="KAI3810134.1"/>
    <property type="molecule type" value="Genomic_DNA"/>
</dbReference>
<comment type="caution">
    <text evidence="1">The sequence shown here is derived from an EMBL/GenBank/DDBJ whole genome shotgun (WGS) entry which is preliminary data.</text>
</comment>
<reference evidence="1 2" key="2">
    <citation type="journal article" date="2022" name="Mol. Ecol. Resour.">
        <title>The genomes of chicory, endive, great burdock and yacon provide insights into Asteraceae paleo-polyploidization history and plant inulin production.</title>
        <authorList>
            <person name="Fan W."/>
            <person name="Wang S."/>
            <person name="Wang H."/>
            <person name="Wang A."/>
            <person name="Jiang F."/>
            <person name="Liu H."/>
            <person name="Zhao H."/>
            <person name="Xu D."/>
            <person name="Zhang Y."/>
        </authorList>
    </citation>
    <scope>NUCLEOTIDE SEQUENCE [LARGE SCALE GENOMIC DNA]</scope>
    <source>
        <strain evidence="2">cv. Yunnan</strain>
        <tissue evidence="1">Leaves</tissue>
    </source>
</reference>
<gene>
    <name evidence="1" type="ORF">L1987_19744</name>
</gene>
<evidence type="ECO:0000313" key="2">
    <source>
        <dbReference type="Proteomes" id="UP001056120"/>
    </source>
</evidence>
<sequence>MRVCGCVGWVWPMELPTPVVTDRVMATVSCSTTLAKVVLIRSTSCDSPYFPTTLDCYAPGFLIVLSSYCPGGCVSPVKVLPGFGSLSEEVMNLPGFGNHVGEERWVVPSHAGYRMRGAVIEKKLRARDGIDKAGIGKGM</sequence>
<dbReference type="Proteomes" id="UP001056120">
    <property type="component" value="Linkage Group LG07"/>
</dbReference>
<evidence type="ECO:0000313" key="1">
    <source>
        <dbReference type="EMBL" id="KAI3810134.1"/>
    </source>
</evidence>
<protein>
    <submittedName>
        <fullName evidence="1">Uncharacterized protein</fullName>
    </submittedName>
</protein>
<keyword evidence="2" id="KW-1185">Reference proteome</keyword>
<organism evidence="1 2">
    <name type="scientific">Smallanthus sonchifolius</name>
    <dbReference type="NCBI Taxonomy" id="185202"/>
    <lineage>
        <taxon>Eukaryota</taxon>
        <taxon>Viridiplantae</taxon>
        <taxon>Streptophyta</taxon>
        <taxon>Embryophyta</taxon>
        <taxon>Tracheophyta</taxon>
        <taxon>Spermatophyta</taxon>
        <taxon>Magnoliopsida</taxon>
        <taxon>eudicotyledons</taxon>
        <taxon>Gunneridae</taxon>
        <taxon>Pentapetalae</taxon>
        <taxon>asterids</taxon>
        <taxon>campanulids</taxon>
        <taxon>Asterales</taxon>
        <taxon>Asteraceae</taxon>
        <taxon>Asteroideae</taxon>
        <taxon>Heliantheae alliance</taxon>
        <taxon>Millerieae</taxon>
        <taxon>Smallanthus</taxon>
    </lineage>
</organism>
<name>A0ACB9IQ44_9ASTR</name>
<accession>A0ACB9IQ44</accession>
<proteinExistence type="predicted"/>
<reference evidence="2" key="1">
    <citation type="journal article" date="2022" name="Mol. Ecol. Resour.">
        <title>The genomes of chicory, endive, great burdock and yacon provide insights into Asteraceae palaeo-polyploidization history and plant inulin production.</title>
        <authorList>
            <person name="Fan W."/>
            <person name="Wang S."/>
            <person name="Wang H."/>
            <person name="Wang A."/>
            <person name="Jiang F."/>
            <person name="Liu H."/>
            <person name="Zhao H."/>
            <person name="Xu D."/>
            <person name="Zhang Y."/>
        </authorList>
    </citation>
    <scope>NUCLEOTIDE SEQUENCE [LARGE SCALE GENOMIC DNA]</scope>
    <source>
        <strain evidence="2">cv. Yunnan</strain>
    </source>
</reference>